<comment type="similarity">
    <text evidence="7">Belongs to the AP2/ERF transcription factor family. ERF subfamily.</text>
</comment>
<evidence type="ECO:0000256" key="2">
    <source>
        <dbReference type="ARBA" id="ARBA00023015"/>
    </source>
</evidence>
<evidence type="ECO:0000313" key="10">
    <source>
        <dbReference type="EMBL" id="CAL0328150.1"/>
    </source>
</evidence>
<dbReference type="InterPro" id="IPR051032">
    <property type="entry name" value="AP2/ERF_TF_ERF_subfamily"/>
</dbReference>
<keyword evidence="11" id="KW-1185">Reference proteome</keyword>
<dbReference type="AlphaFoldDB" id="A0AAV1Y537"/>
<keyword evidence="2" id="KW-0805">Transcription regulation</keyword>
<dbReference type="PRINTS" id="PR00367">
    <property type="entry name" value="ETHRSPELEMNT"/>
</dbReference>
<dbReference type="InterPro" id="IPR016177">
    <property type="entry name" value="DNA-bd_dom_sf"/>
</dbReference>
<dbReference type="InterPro" id="IPR001471">
    <property type="entry name" value="AP2/ERF_dom"/>
</dbReference>
<keyword evidence="6" id="KW-0539">Nucleus</keyword>
<dbReference type="GO" id="GO:0005634">
    <property type="term" value="C:nucleus"/>
    <property type="evidence" value="ECO:0007669"/>
    <property type="project" value="UniProtKB-SubCell"/>
</dbReference>
<keyword evidence="4" id="KW-0010">Activator</keyword>
<feature type="compositionally biased region" description="Low complexity" evidence="8">
    <location>
        <begin position="8"/>
        <end position="32"/>
    </location>
</feature>
<dbReference type="Pfam" id="PF00847">
    <property type="entry name" value="AP2"/>
    <property type="match status" value="1"/>
</dbReference>
<comment type="caution">
    <text evidence="10">The sequence shown here is derived from an EMBL/GenBank/DDBJ whole genome shotgun (WGS) entry which is preliminary data.</text>
</comment>
<comment type="subcellular location">
    <subcellularLocation>
        <location evidence="1">Nucleus</location>
    </subcellularLocation>
</comment>
<dbReference type="Gene3D" id="3.30.730.10">
    <property type="entry name" value="AP2/ERF domain"/>
    <property type="match status" value="1"/>
</dbReference>
<evidence type="ECO:0000256" key="4">
    <source>
        <dbReference type="ARBA" id="ARBA00023159"/>
    </source>
</evidence>
<keyword evidence="3" id="KW-0238">DNA-binding</keyword>
<evidence type="ECO:0000313" key="11">
    <source>
        <dbReference type="Proteomes" id="UP001497480"/>
    </source>
</evidence>
<organism evidence="10 11">
    <name type="scientific">Lupinus luteus</name>
    <name type="common">European yellow lupine</name>
    <dbReference type="NCBI Taxonomy" id="3873"/>
    <lineage>
        <taxon>Eukaryota</taxon>
        <taxon>Viridiplantae</taxon>
        <taxon>Streptophyta</taxon>
        <taxon>Embryophyta</taxon>
        <taxon>Tracheophyta</taxon>
        <taxon>Spermatophyta</taxon>
        <taxon>Magnoliopsida</taxon>
        <taxon>eudicotyledons</taxon>
        <taxon>Gunneridae</taxon>
        <taxon>Pentapetalae</taxon>
        <taxon>rosids</taxon>
        <taxon>fabids</taxon>
        <taxon>Fabales</taxon>
        <taxon>Fabaceae</taxon>
        <taxon>Papilionoideae</taxon>
        <taxon>50 kb inversion clade</taxon>
        <taxon>genistoids sensu lato</taxon>
        <taxon>core genistoids</taxon>
        <taxon>Genisteae</taxon>
        <taxon>Lupinus</taxon>
    </lineage>
</organism>
<evidence type="ECO:0000256" key="1">
    <source>
        <dbReference type="ARBA" id="ARBA00004123"/>
    </source>
</evidence>
<dbReference type="PROSITE" id="PS51032">
    <property type="entry name" value="AP2_ERF"/>
    <property type="match status" value="1"/>
</dbReference>
<evidence type="ECO:0000256" key="8">
    <source>
        <dbReference type="SAM" id="MobiDB-lite"/>
    </source>
</evidence>
<dbReference type="SMART" id="SM00380">
    <property type="entry name" value="AP2"/>
    <property type="match status" value="1"/>
</dbReference>
<dbReference type="GO" id="GO:0003700">
    <property type="term" value="F:DNA-binding transcription factor activity"/>
    <property type="evidence" value="ECO:0007669"/>
    <property type="project" value="InterPro"/>
</dbReference>
<gene>
    <name evidence="10" type="ORF">LLUT_LOCUS29210</name>
</gene>
<accession>A0AAV1Y537</accession>
<dbReference type="FunFam" id="3.30.730.10:FF:000001">
    <property type="entry name" value="Ethylene-responsive transcription factor 2"/>
    <property type="match status" value="1"/>
</dbReference>
<protein>
    <recommendedName>
        <fullName evidence="9">AP2/ERF domain-containing protein</fullName>
    </recommendedName>
</protein>
<sequence length="236" mass="26125">MGNDANGTTTTTTTSSSSSSTTSSISNTNQNSKKGPSKDSTKPQKSQNGTKQCKKRKKNENETKNPTYRGVRMRSWGKWVCEIREPRKKTRIWLGTYPTPEMAARAHDVAALAIKGDSPFLNFPKLAQYFPRPETTCPKDIQAAAAKAASTTIFEEDTKHCEDDNNDAETEQDLLVEPSSLTISNDSSLDDDDALFDLPDLFPDVSNGVFSSSSFWHLCTVDSGLRLEDQFFGENY</sequence>
<dbReference type="EMBL" id="CAXHTB010000021">
    <property type="protein sequence ID" value="CAL0328150.1"/>
    <property type="molecule type" value="Genomic_DNA"/>
</dbReference>
<dbReference type="PANTHER" id="PTHR31985">
    <property type="entry name" value="ETHYLENE-RESPONSIVE TRANSCRIPTION FACTOR ERF042-RELATED"/>
    <property type="match status" value="1"/>
</dbReference>
<name>A0AAV1Y537_LUPLU</name>
<feature type="domain" description="AP2/ERF" evidence="9">
    <location>
        <begin position="67"/>
        <end position="124"/>
    </location>
</feature>
<dbReference type="InterPro" id="IPR036955">
    <property type="entry name" value="AP2/ERF_dom_sf"/>
</dbReference>
<evidence type="ECO:0000256" key="6">
    <source>
        <dbReference type="ARBA" id="ARBA00023242"/>
    </source>
</evidence>
<dbReference type="PANTHER" id="PTHR31985:SF130">
    <property type="entry name" value="ETHYLENE-RESPONSIVE TRANSCRIPTION FACTOR ERF034"/>
    <property type="match status" value="1"/>
</dbReference>
<evidence type="ECO:0000256" key="5">
    <source>
        <dbReference type="ARBA" id="ARBA00023163"/>
    </source>
</evidence>
<dbReference type="GO" id="GO:0003677">
    <property type="term" value="F:DNA binding"/>
    <property type="evidence" value="ECO:0007669"/>
    <property type="project" value="UniProtKB-KW"/>
</dbReference>
<evidence type="ECO:0000259" key="9">
    <source>
        <dbReference type="PROSITE" id="PS51032"/>
    </source>
</evidence>
<evidence type="ECO:0000256" key="3">
    <source>
        <dbReference type="ARBA" id="ARBA00023125"/>
    </source>
</evidence>
<feature type="region of interest" description="Disordered" evidence="8">
    <location>
        <begin position="1"/>
        <end position="69"/>
    </location>
</feature>
<evidence type="ECO:0000256" key="7">
    <source>
        <dbReference type="ARBA" id="ARBA00024343"/>
    </source>
</evidence>
<dbReference type="SUPFAM" id="SSF54171">
    <property type="entry name" value="DNA-binding domain"/>
    <property type="match status" value="1"/>
</dbReference>
<proteinExistence type="inferred from homology"/>
<dbReference type="CDD" id="cd00018">
    <property type="entry name" value="AP2"/>
    <property type="match status" value="1"/>
</dbReference>
<dbReference type="Proteomes" id="UP001497480">
    <property type="component" value="Unassembled WGS sequence"/>
</dbReference>
<keyword evidence="5" id="KW-0804">Transcription</keyword>
<reference evidence="10 11" key="1">
    <citation type="submission" date="2024-03" db="EMBL/GenBank/DDBJ databases">
        <authorList>
            <person name="Martinez-Hernandez J."/>
        </authorList>
    </citation>
    <scope>NUCLEOTIDE SEQUENCE [LARGE SCALE GENOMIC DNA]</scope>
</reference>